<accession>A0AA38HK46</accession>
<name>A0AA38HK46_9CUCU</name>
<organism evidence="1 2">
    <name type="scientific">Zophobas morio</name>
    <dbReference type="NCBI Taxonomy" id="2755281"/>
    <lineage>
        <taxon>Eukaryota</taxon>
        <taxon>Metazoa</taxon>
        <taxon>Ecdysozoa</taxon>
        <taxon>Arthropoda</taxon>
        <taxon>Hexapoda</taxon>
        <taxon>Insecta</taxon>
        <taxon>Pterygota</taxon>
        <taxon>Neoptera</taxon>
        <taxon>Endopterygota</taxon>
        <taxon>Coleoptera</taxon>
        <taxon>Polyphaga</taxon>
        <taxon>Cucujiformia</taxon>
        <taxon>Tenebrionidae</taxon>
        <taxon>Zophobas</taxon>
    </lineage>
</organism>
<evidence type="ECO:0000313" key="1">
    <source>
        <dbReference type="EMBL" id="KAJ3636288.1"/>
    </source>
</evidence>
<dbReference type="AlphaFoldDB" id="A0AA38HK46"/>
<proteinExistence type="predicted"/>
<evidence type="ECO:0000313" key="2">
    <source>
        <dbReference type="Proteomes" id="UP001168821"/>
    </source>
</evidence>
<keyword evidence="2" id="KW-1185">Reference proteome</keyword>
<dbReference type="EMBL" id="JALNTZ010000287">
    <property type="protein sequence ID" value="KAJ3636288.1"/>
    <property type="molecule type" value="Genomic_DNA"/>
</dbReference>
<sequence length="110" mass="12386">MHTSYSAECTTNKTFSYCASKLYFCCTIEEIASGSLPSPSSPHNLPVCHSVVQVRRLGLSRHHGNSMLFKITCRQRMVLSLRYKKRVAPGCVNREVPLPTPASKRFKIKL</sequence>
<comment type="caution">
    <text evidence="1">The sequence shown here is derived from an EMBL/GenBank/DDBJ whole genome shotgun (WGS) entry which is preliminary data.</text>
</comment>
<dbReference type="Proteomes" id="UP001168821">
    <property type="component" value="Unassembled WGS sequence"/>
</dbReference>
<gene>
    <name evidence="1" type="ORF">Zmor_009030</name>
</gene>
<reference evidence="1" key="1">
    <citation type="journal article" date="2023" name="G3 (Bethesda)">
        <title>Whole genome assemblies of Zophobas morio and Tenebrio molitor.</title>
        <authorList>
            <person name="Kaur S."/>
            <person name="Stinson S.A."/>
            <person name="diCenzo G.C."/>
        </authorList>
    </citation>
    <scope>NUCLEOTIDE SEQUENCE</scope>
    <source>
        <strain evidence="1">QUZm001</strain>
    </source>
</reference>
<protein>
    <submittedName>
        <fullName evidence="1">Uncharacterized protein</fullName>
    </submittedName>
</protein>